<evidence type="ECO:0000259" key="1">
    <source>
        <dbReference type="Pfam" id="PF12697"/>
    </source>
</evidence>
<dbReference type="PANTHER" id="PTHR43798:SF33">
    <property type="entry name" value="HYDROLASE, PUTATIVE (AFU_ORTHOLOGUE AFUA_2G14860)-RELATED"/>
    <property type="match status" value="1"/>
</dbReference>
<dbReference type="PANTHER" id="PTHR43798">
    <property type="entry name" value="MONOACYLGLYCEROL LIPASE"/>
    <property type="match status" value="1"/>
</dbReference>
<accession>A0A1I4I3D6</accession>
<dbReference type="SUPFAM" id="SSF53474">
    <property type="entry name" value="alpha/beta-Hydrolases"/>
    <property type="match status" value="1"/>
</dbReference>
<dbReference type="InterPro" id="IPR050266">
    <property type="entry name" value="AB_hydrolase_sf"/>
</dbReference>
<dbReference type="PRINTS" id="PR00111">
    <property type="entry name" value="ABHYDROLASE"/>
</dbReference>
<feature type="domain" description="AB hydrolase-1" evidence="1">
    <location>
        <begin position="17"/>
        <end position="251"/>
    </location>
</feature>
<name>A0A1I4I3D6_9RHOB</name>
<dbReference type="STRING" id="254406.SAMN04488042_101406"/>
<reference evidence="2 3" key="1">
    <citation type="submission" date="2016-10" db="EMBL/GenBank/DDBJ databases">
        <authorList>
            <person name="de Groot N.N."/>
        </authorList>
    </citation>
    <scope>NUCLEOTIDE SEQUENCE [LARGE SCALE GENOMIC DNA]</scope>
    <source>
        <strain evidence="2 3">DSM 15283</strain>
    </source>
</reference>
<dbReference type="Gene3D" id="3.40.50.1820">
    <property type="entry name" value="alpha/beta hydrolase"/>
    <property type="match status" value="1"/>
</dbReference>
<dbReference type="AlphaFoldDB" id="A0A1I4I3D6"/>
<protein>
    <submittedName>
        <fullName evidence="2">Pimeloyl-ACP methyl ester carboxylesterase</fullName>
    </submittedName>
</protein>
<dbReference type="InterPro" id="IPR000639">
    <property type="entry name" value="Epox_hydrolase-like"/>
</dbReference>
<sequence length="263" mass="28233">MQEKTYWREMGQGPRKVLALHCTMAHSGAWRGLSECLGDGFTVLAPDMIGHGRSSDYDGESCTGSLVYEAILDRIDAPVDVVAHSFGAVVALRFAVAHPELVRSLVLYEPVFFALAMELDVAEFAGHDAQIEEIRARIARGDNEGAARLFMADWGDGTPWAALPEQVRGGFAKRIPFVIGSQNYVAFDTPGTMPRLGEITAPTVVMDGAQSPKVIGVVCDTLGRRIPGARRVTVEGAGHMGAISRPDALAAELLRLSEADEAV</sequence>
<keyword evidence="3" id="KW-1185">Reference proteome</keyword>
<dbReference type="Proteomes" id="UP000199144">
    <property type="component" value="Unassembled WGS sequence"/>
</dbReference>
<evidence type="ECO:0000313" key="2">
    <source>
        <dbReference type="EMBL" id="SFL48885.1"/>
    </source>
</evidence>
<dbReference type="GO" id="GO:0003824">
    <property type="term" value="F:catalytic activity"/>
    <property type="evidence" value="ECO:0007669"/>
    <property type="project" value="InterPro"/>
</dbReference>
<dbReference type="PRINTS" id="PR00412">
    <property type="entry name" value="EPOXHYDRLASE"/>
</dbReference>
<dbReference type="InterPro" id="IPR029058">
    <property type="entry name" value="AB_hydrolase_fold"/>
</dbReference>
<dbReference type="Pfam" id="PF12697">
    <property type="entry name" value="Abhydrolase_6"/>
    <property type="match status" value="1"/>
</dbReference>
<gene>
    <name evidence="2" type="ORF">SAMN04488042_101406</name>
</gene>
<dbReference type="GO" id="GO:0016020">
    <property type="term" value="C:membrane"/>
    <property type="evidence" value="ECO:0007669"/>
    <property type="project" value="TreeGrafter"/>
</dbReference>
<evidence type="ECO:0000313" key="3">
    <source>
        <dbReference type="Proteomes" id="UP000199144"/>
    </source>
</evidence>
<dbReference type="InterPro" id="IPR000073">
    <property type="entry name" value="AB_hydrolase_1"/>
</dbReference>
<dbReference type="RefSeq" id="WP_093090394.1">
    <property type="nucleotide sequence ID" value="NZ_FOTQ01000001.1"/>
</dbReference>
<proteinExistence type="predicted"/>
<organism evidence="2 3">
    <name type="scientific">Shimia aestuarii</name>
    <dbReference type="NCBI Taxonomy" id="254406"/>
    <lineage>
        <taxon>Bacteria</taxon>
        <taxon>Pseudomonadati</taxon>
        <taxon>Pseudomonadota</taxon>
        <taxon>Alphaproteobacteria</taxon>
        <taxon>Rhodobacterales</taxon>
        <taxon>Roseobacteraceae</taxon>
    </lineage>
</organism>
<dbReference type="OrthoDB" id="9804723at2"/>
<dbReference type="EMBL" id="FOTQ01000001">
    <property type="protein sequence ID" value="SFL48885.1"/>
    <property type="molecule type" value="Genomic_DNA"/>
</dbReference>